<dbReference type="InterPro" id="IPR041373">
    <property type="entry name" value="RT_RNaseH"/>
</dbReference>
<dbReference type="InterPro" id="IPR043502">
    <property type="entry name" value="DNA/RNA_pol_sf"/>
</dbReference>
<dbReference type="GO" id="GO:0003964">
    <property type="term" value="F:RNA-directed DNA polymerase activity"/>
    <property type="evidence" value="ECO:0007669"/>
    <property type="project" value="UniProtKB-KW"/>
</dbReference>
<dbReference type="EMBL" id="NBNE01001130">
    <property type="protein sequence ID" value="OWZ15403.1"/>
    <property type="molecule type" value="Genomic_DNA"/>
</dbReference>
<keyword evidence="7" id="KW-0378">Hydrolase</keyword>
<evidence type="ECO:0000256" key="9">
    <source>
        <dbReference type="SAM" id="MobiDB-lite"/>
    </source>
</evidence>
<feature type="compositionally biased region" description="Basic and acidic residues" evidence="9">
    <location>
        <begin position="38"/>
        <end position="54"/>
    </location>
</feature>
<dbReference type="Gene3D" id="3.30.70.270">
    <property type="match status" value="1"/>
</dbReference>
<keyword evidence="8 12" id="KW-0695">RNA-directed DNA polymerase</keyword>
<dbReference type="CDD" id="cd01647">
    <property type="entry name" value="RT_LTR"/>
    <property type="match status" value="1"/>
</dbReference>
<dbReference type="SUPFAM" id="SSF56672">
    <property type="entry name" value="DNA/RNA polymerases"/>
    <property type="match status" value="2"/>
</dbReference>
<evidence type="ECO:0000256" key="7">
    <source>
        <dbReference type="ARBA" id="ARBA00022801"/>
    </source>
</evidence>
<feature type="domain" description="Reverse transcriptase RNase H-like" evidence="11">
    <location>
        <begin position="520"/>
        <end position="615"/>
    </location>
</feature>
<dbReference type="AlphaFoldDB" id="A0A225WCE8"/>
<keyword evidence="2" id="KW-0808">Transferase</keyword>
<keyword evidence="1" id="KW-0645">Protease</keyword>
<keyword evidence="3" id="KW-0548">Nucleotidyltransferase</keyword>
<evidence type="ECO:0000256" key="3">
    <source>
        <dbReference type="ARBA" id="ARBA00022695"/>
    </source>
</evidence>
<keyword evidence="13" id="KW-1185">Reference proteome</keyword>
<evidence type="ECO:0000256" key="8">
    <source>
        <dbReference type="ARBA" id="ARBA00022918"/>
    </source>
</evidence>
<protein>
    <submittedName>
        <fullName evidence="12">Reverse transcriptase</fullName>
    </submittedName>
</protein>
<reference evidence="13" key="1">
    <citation type="submission" date="2017-03" db="EMBL/GenBank/DDBJ databases">
        <title>Phytopthora megakarya and P. palmivora, two closely related causual agents of cacao black pod achieved similar genome size and gene model numbers by different mechanisms.</title>
        <authorList>
            <person name="Ali S."/>
            <person name="Shao J."/>
            <person name="Larry D.J."/>
            <person name="Kronmiller B."/>
            <person name="Shen D."/>
            <person name="Strem M.D."/>
            <person name="Melnick R.L."/>
            <person name="Guiltinan M.J."/>
            <person name="Tyler B.M."/>
            <person name="Meinhardt L.W."/>
            <person name="Bailey B.A."/>
        </authorList>
    </citation>
    <scope>NUCLEOTIDE SEQUENCE [LARGE SCALE GENOMIC DNA]</scope>
    <source>
        <strain evidence="13">zdho120</strain>
    </source>
</reference>
<evidence type="ECO:0000313" key="13">
    <source>
        <dbReference type="Proteomes" id="UP000198211"/>
    </source>
</evidence>
<evidence type="ECO:0000259" key="11">
    <source>
        <dbReference type="Pfam" id="PF17917"/>
    </source>
</evidence>
<keyword evidence="4" id="KW-0540">Nuclease</keyword>
<evidence type="ECO:0000313" key="12">
    <source>
        <dbReference type="EMBL" id="OWZ15403.1"/>
    </source>
</evidence>
<keyword evidence="6" id="KW-0255">Endonuclease</keyword>
<dbReference type="OrthoDB" id="117764at2759"/>
<feature type="region of interest" description="Disordered" evidence="9">
    <location>
        <begin position="1"/>
        <end position="54"/>
    </location>
</feature>
<feature type="domain" description="Reverse transcriptase" evidence="10">
    <location>
        <begin position="172"/>
        <end position="362"/>
    </location>
</feature>
<name>A0A225WCE8_9STRA</name>
<dbReference type="PANTHER" id="PTHR33064:SF37">
    <property type="entry name" value="RIBONUCLEASE H"/>
    <property type="match status" value="1"/>
</dbReference>
<evidence type="ECO:0000256" key="4">
    <source>
        <dbReference type="ARBA" id="ARBA00022722"/>
    </source>
</evidence>
<feature type="region of interest" description="Disordered" evidence="9">
    <location>
        <begin position="441"/>
        <end position="474"/>
    </location>
</feature>
<dbReference type="Proteomes" id="UP000198211">
    <property type="component" value="Unassembled WGS sequence"/>
</dbReference>
<dbReference type="Pfam" id="PF17917">
    <property type="entry name" value="RT_RNaseH"/>
    <property type="match status" value="1"/>
</dbReference>
<dbReference type="InterPro" id="IPR000477">
    <property type="entry name" value="RT_dom"/>
</dbReference>
<evidence type="ECO:0000256" key="2">
    <source>
        <dbReference type="ARBA" id="ARBA00022679"/>
    </source>
</evidence>
<keyword evidence="5" id="KW-0064">Aspartyl protease</keyword>
<dbReference type="Gene3D" id="3.10.10.10">
    <property type="entry name" value="HIV Type 1 Reverse Transcriptase, subunit A, domain 1"/>
    <property type="match status" value="1"/>
</dbReference>
<dbReference type="InterPro" id="IPR051320">
    <property type="entry name" value="Viral_Replic_Matur_Polypro"/>
</dbReference>
<dbReference type="Pfam" id="PF00078">
    <property type="entry name" value="RVT_1"/>
    <property type="match status" value="1"/>
</dbReference>
<dbReference type="PANTHER" id="PTHR33064">
    <property type="entry name" value="POL PROTEIN"/>
    <property type="match status" value="1"/>
</dbReference>
<evidence type="ECO:0000256" key="6">
    <source>
        <dbReference type="ARBA" id="ARBA00022759"/>
    </source>
</evidence>
<accession>A0A225WCE8</accession>
<evidence type="ECO:0000259" key="10">
    <source>
        <dbReference type="Pfam" id="PF00078"/>
    </source>
</evidence>
<evidence type="ECO:0000256" key="5">
    <source>
        <dbReference type="ARBA" id="ARBA00022750"/>
    </source>
</evidence>
<sequence length="710" mass="80293">MAMLNGDGSHPSSLVGVESGTGHKLGDPLDQNDAESMTQKKNEDPAADLDRTWDSDQDYDECVYYPEGSDLYAEDVDGQLAVLPKVPITTEDVRIEDIQLRRKNLPTPSADLEDPTSPDRQGKCGSRLIALKCRKLRIQFREKLAELIKGLLSAKMINHSRSPLASPIVVIIKKNGVNIKLCIDYRLINRINSLTQLMAYPMPLINDLLEDLKSTLWYCSLNMTSGFWVVKMTDRARLTSVFITPFGLVEWNRMPFGLKNAPQIYQRMIDNARYGFTRIPKMAGDLERLDVFEAGEPEDPGKPSVLGRRSYIDVIVVPADNWGQLCDRVEDLLEACDKWNMSISVVKSFWGIPKMEYLGHNVSPNGLEVNPKDLSTLTDLKFPGSLPAILNYYIRFIEDYAIYASVLYELREIDYAAMEKGMNQGWIHLALASESPDSFILTKDPTSPQSSDTDLRGPDPELSTQDPNLVTRDPMPDCVKVSNSEKDIFTDLDTWWIHAHRSVKVLKEKIAKTLILRHFDPVRQAVVVVYASDWAISGALMQEYDQIYYPVMFASLQRIKLRDSGERSLALLRILDLNYNTLVGRPIRVLTRHSTLTSLLRSNALPDRLGQWAALVSPSILEIVKCSKGEDEILGTLAASITPRSKVDKALISIAPKKEPRCKRGSVCRLIRRIRQRQARWRHLQSDPVEITSVDSGEDQIRLCRRFNCQ</sequence>
<proteinExistence type="predicted"/>
<dbReference type="InterPro" id="IPR043128">
    <property type="entry name" value="Rev_trsase/Diguanyl_cyclase"/>
</dbReference>
<comment type="caution">
    <text evidence="12">The sequence shown here is derived from an EMBL/GenBank/DDBJ whole genome shotgun (WGS) entry which is preliminary data.</text>
</comment>
<organism evidence="12 13">
    <name type="scientific">Phytophthora megakarya</name>
    <dbReference type="NCBI Taxonomy" id="4795"/>
    <lineage>
        <taxon>Eukaryota</taxon>
        <taxon>Sar</taxon>
        <taxon>Stramenopiles</taxon>
        <taxon>Oomycota</taxon>
        <taxon>Peronosporomycetes</taxon>
        <taxon>Peronosporales</taxon>
        <taxon>Peronosporaceae</taxon>
        <taxon>Phytophthora</taxon>
    </lineage>
</organism>
<gene>
    <name evidence="12" type="ORF">PHMEG_00010953</name>
</gene>
<evidence type="ECO:0000256" key="1">
    <source>
        <dbReference type="ARBA" id="ARBA00022670"/>
    </source>
</evidence>